<evidence type="ECO:0000259" key="2">
    <source>
        <dbReference type="PROSITE" id="PS51371"/>
    </source>
</evidence>
<keyword evidence="1" id="KW-0129">CBS domain</keyword>
<dbReference type="PROSITE" id="PS51371">
    <property type="entry name" value="CBS"/>
    <property type="match status" value="1"/>
</dbReference>
<dbReference type="OrthoDB" id="1706107at2"/>
<sequence>MFVKSIMISKYHCHTVSIDDSLEVVLQKLDEKQIEAVPVLNGEKYAGTITRYRIYKQAFLSELPRSIFLKDLKASDIAEQNKTLTGQEIFENVLVDLKEMPLMAVVEEDGDFLGIVTRYDVMAEFQHAFGVHVPGVRIALKTVETKGRIARLTELTRQYQQQIIALITFDETDKLVRRIVIKVAKSPNVDKFIKKLEESGFGILDIQEL</sequence>
<dbReference type="InterPro" id="IPR000644">
    <property type="entry name" value="CBS_dom"/>
</dbReference>
<evidence type="ECO:0000256" key="1">
    <source>
        <dbReference type="PROSITE-ProRule" id="PRU00703"/>
    </source>
</evidence>
<dbReference type="SUPFAM" id="SSF54631">
    <property type="entry name" value="CBS-domain pair"/>
    <property type="match status" value="1"/>
</dbReference>
<feature type="domain" description="CBS" evidence="2">
    <location>
        <begin position="7"/>
        <end position="65"/>
    </location>
</feature>
<dbReference type="RefSeq" id="WP_104847980.1">
    <property type="nucleotide sequence ID" value="NZ_PKOZ01000001.1"/>
</dbReference>
<dbReference type="InterPro" id="IPR046342">
    <property type="entry name" value="CBS_dom_sf"/>
</dbReference>
<dbReference type="EMBL" id="PKOZ01000001">
    <property type="protein sequence ID" value="PQD96886.1"/>
    <property type="molecule type" value="Genomic_DNA"/>
</dbReference>
<dbReference type="Pfam" id="PF00571">
    <property type="entry name" value="CBS"/>
    <property type="match status" value="2"/>
</dbReference>
<keyword evidence="4" id="KW-1185">Reference proteome</keyword>
<gene>
    <name evidence="3" type="ORF">CYL18_03110</name>
</gene>
<protein>
    <recommendedName>
        <fullName evidence="2">CBS domain-containing protein</fullName>
    </recommendedName>
</protein>
<dbReference type="Proteomes" id="UP000239663">
    <property type="component" value="Unassembled WGS sequence"/>
</dbReference>
<dbReference type="CDD" id="cd02205">
    <property type="entry name" value="CBS_pair_SF"/>
    <property type="match status" value="1"/>
</dbReference>
<dbReference type="Gene3D" id="3.10.580.10">
    <property type="entry name" value="CBS-domain"/>
    <property type="match status" value="1"/>
</dbReference>
<dbReference type="AlphaFoldDB" id="A0A2S7N4D9"/>
<organism evidence="3 4">
    <name type="scientific">Pradoshia eiseniae</name>
    <dbReference type="NCBI Taxonomy" id="2064768"/>
    <lineage>
        <taxon>Bacteria</taxon>
        <taxon>Bacillati</taxon>
        <taxon>Bacillota</taxon>
        <taxon>Bacilli</taxon>
        <taxon>Bacillales</taxon>
        <taxon>Bacillaceae</taxon>
        <taxon>Pradoshia</taxon>
    </lineage>
</organism>
<evidence type="ECO:0000313" key="3">
    <source>
        <dbReference type="EMBL" id="PQD96886.1"/>
    </source>
</evidence>
<accession>A0A2S7N4D9</accession>
<comment type="caution">
    <text evidence="3">The sequence shown here is derived from an EMBL/GenBank/DDBJ whole genome shotgun (WGS) entry which is preliminary data.</text>
</comment>
<name>A0A2S7N4D9_9BACI</name>
<proteinExistence type="predicted"/>
<reference evidence="3 4" key="1">
    <citation type="submission" date="2017-12" db="EMBL/GenBank/DDBJ databases">
        <title>Taxonomic description and draft genome of Pradoshia cofamensis Gen. nov., sp. nov., a thermotolerant bacillale isolated from anterior gut of earthworm Eisenia fetida.</title>
        <authorList>
            <person name="Saha T."/>
            <person name="Chakraborty R."/>
        </authorList>
    </citation>
    <scope>NUCLEOTIDE SEQUENCE [LARGE SCALE GENOMIC DNA]</scope>
    <source>
        <strain evidence="3 4">EAG3</strain>
    </source>
</reference>
<evidence type="ECO:0000313" key="4">
    <source>
        <dbReference type="Proteomes" id="UP000239663"/>
    </source>
</evidence>